<evidence type="ECO:0008006" key="10">
    <source>
        <dbReference type="Google" id="ProtNLM"/>
    </source>
</evidence>
<feature type="transmembrane region" description="Helical" evidence="7">
    <location>
        <begin position="378"/>
        <end position="399"/>
    </location>
</feature>
<name>A0AAV1UT25_9STRA</name>
<evidence type="ECO:0000313" key="8">
    <source>
        <dbReference type="EMBL" id="CAK7937924.1"/>
    </source>
</evidence>
<feature type="transmembrane region" description="Helical" evidence="7">
    <location>
        <begin position="42"/>
        <end position="58"/>
    </location>
</feature>
<dbReference type="AlphaFoldDB" id="A0AAV1UT25"/>
<dbReference type="GO" id="GO:0005337">
    <property type="term" value="F:nucleoside transmembrane transporter activity"/>
    <property type="evidence" value="ECO:0007669"/>
    <property type="project" value="InterPro"/>
</dbReference>
<keyword evidence="6 7" id="KW-0472">Membrane</keyword>
<feature type="transmembrane region" description="Helical" evidence="7">
    <location>
        <begin position="199"/>
        <end position="222"/>
    </location>
</feature>
<feature type="transmembrane region" description="Helical" evidence="7">
    <location>
        <begin position="348"/>
        <end position="366"/>
    </location>
</feature>
<evidence type="ECO:0000256" key="5">
    <source>
        <dbReference type="ARBA" id="ARBA00022989"/>
    </source>
</evidence>
<feature type="transmembrane region" description="Helical" evidence="7">
    <location>
        <begin position="136"/>
        <end position="159"/>
    </location>
</feature>
<evidence type="ECO:0000256" key="4">
    <source>
        <dbReference type="ARBA" id="ARBA00022692"/>
    </source>
</evidence>
<evidence type="ECO:0000313" key="9">
    <source>
        <dbReference type="Proteomes" id="UP001162060"/>
    </source>
</evidence>
<evidence type="ECO:0000256" key="1">
    <source>
        <dbReference type="ARBA" id="ARBA00004141"/>
    </source>
</evidence>
<dbReference type="Proteomes" id="UP001162060">
    <property type="component" value="Unassembled WGS sequence"/>
</dbReference>
<dbReference type="InterPro" id="IPR002259">
    <property type="entry name" value="Eqnu_transpt"/>
</dbReference>
<dbReference type="SUPFAM" id="SSF103473">
    <property type="entry name" value="MFS general substrate transporter"/>
    <property type="match status" value="1"/>
</dbReference>
<comment type="subcellular location">
    <subcellularLocation>
        <location evidence="1">Membrane</location>
        <topology evidence="1">Multi-pass membrane protein</topology>
    </subcellularLocation>
</comment>
<dbReference type="PANTHER" id="PTHR10332">
    <property type="entry name" value="EQUILIBRATIVE NUCLEOSIDE TRANSPORTER"/>
    <property type="match status" value="1"/>
</dbReference>
<dbReference type="GO" id="GO:0005886">
    <property type="term" value="C:plasma membrane"/>
    <property type="evidence" value="ECO:0007669"/>
    <property type="project" value="TreeGrafter"/>
</dbReference>
<comment type="caution">
    <text evidence="8">The sequence shown here is derived from an EMBL/GenBank/DDBJ whole genome shotgun (WGS) entry which is preliminary data.</text>
</comment>
<sequence length="439" mass="48766">MLSPLPRTPGPRRLSDVDALLGDLQDRSVPCAVQDEHEEAQACWLFALVGVGYLFPFSALTQPVDYWMLLFPDYNIEFALTCTFMGTNLLALGVVVALLRRPWYKRRIVGGLAGQLLVLMFVPTSSFFLSSETANGTAVLSATAVAAIATAFIDSSTIALVSHYPRRVQESFQLGVGLSTLIGSLYRDVTKLVFPAEQLLLSSLIYFYVGALTIALCIGAFYKVMKLRITHKYLLCKLESSEEPTEQSSLVKNEQQSPGSDPLRISGLVSNRWTILKKVWHLEALILAVYLASLSVWPPLITEIKTYNFPSLQHSGWWSLILLTFFSISDCTGRFFVNYRFGLTPSNVWIPVMGRFIIVPIIVGIVKEWWLQSDFWSLLSVLFLGFGNGYLGTLTIIFVSESVQPDEQHLIGPFTSIFLNTGLVLGSMVGLILEKLVLG</sequence>
<reference evidence="8" key="1">
    <citation type="submission" date="2024-01" db="EMBL/GenBank/DDBJ databases">
        <authorList>
            <person name="Webb A."/>
        </authorList>
    </citation>
    <scope>NUCLEOTIDE SEQUENCE</scope>
    <source>
        <strain evidence="8">Pm1</strain>
    </source>
</reference>
<evidence type="ECO:0000256" key="3">
    <source>
        <dbReference type="ARBA" id="ARBA00022448"/>
    </source>
</evidence>
<feature type="transmembrane region" description="Helical" evidence="7">
    <location>
        <begin position="111"/>
        <end position="130"/>
    </location>
</feature>
<keyword evidence="3" id="KW-0813">Transport</keyword>
<feature type="transmembrane region" description="Helical" evidence="7">
    <location>
        <begin position="78"/>
        <end position="99"/>
    </location>
</feature>
<gene>
    <name evidence="8" type="ORF">PM001_LOCUS23074</name>
</gene>
<dbReference type="EMBL" id="CAKLBY020000228">
    <property type="protein sequence ID" value="CAK7937924.1"/>
    <property type="molecule type" value="Genomic_DNA"/>
</dbReference>
<keyword evidence="4 7" id="KW-0812">Transmembrane</keyword>
<feature type="transmembrane region" description="Helical" evidence="7">
    <location>
        <begin position="279"/>
        <end position="297"/>
    </location>
</feature>
<evidence type="ECO:0000256" key="7">
    <source>
        <dbReference type="SAM" id="Phobius"/>
    </source>
</evidence>
<comment type="similarity">
    <text evidence="2">Belongs to the SLC29A/ENT transporter (TC 2.A.57) family.</text>
</comment>
<organism evidence="8 9">
    <name type="scientific">Peronospora matthiolae</name>
    <dbReference type="NCBI Taxonomy" id="2874970"/>
    <lineage>
        <taxon>Eukaryota</taxon>
        <taxon>Sar</taxon>
        <taxon>Stramenopiles</taxon>
        <taxon>Oomycota</taxon>
        <taxon>Peronosporomycetes</taxon>
        <taxon>Peronosporales</taxon>
        <taxon>Peronosporaceae</taxon>
        <taxon>Peronospora</taxon>
    </lineage>
</organism>
<dbReference type="Pfam" id="PF01733">
    <property type="entry name" value="Nucleoside_tran"/>
    <property type="match status" value="1"/>
</dbReference>
<feature type="transmembrane region" description="Helical" evidence="7">
    <location>
        <begin position="171"/>
        <end position="187"/>
    </location>
</feature>
<evidence type="ECO:0000256" key="6">
    <source>
        <dbReference type="ARBA" id="ARBA00023136"/>
    </source>
</evidence>
<feature type="transmembrane region" description="Helical" evidence="7">
    <location>
        <begin position="411"/>
        <end position="433"/>
    </location>
</feature>
<keyword evidence="5 7" id="KW-1133">Transmembrane helix</keyword>
<dbReference type="InterPro" id="IPR036259">
    <property type="entry name" value="MFS_trans_sf"/>
</dbReference>
<protein>
    <recommendedName>
        <fullName evidence="10">Equilibrative nucleoside transporter</fullName>
    </recommendedName>
</protein>
<accession>A0AAV1UT25</accession>
<evidence type="ECO:0000256" key="2">
    <source>
        <dbReference type="ARBA" id="ARBA00007965"/>
    </source>
</evidence>
<feature type="transmembrane region" description="Helical" evidence="7">
    <location>
        <begin position="317"/>
        <end position="336"/>
    </location>
</feature>
<proteinExistence type="inferred from homology"/>
<dbReference type="PRINTS" id="PR01130">
    <property type="entry name" value="DERENTRNSPRT"/>
</dbReference>
<dbReference type="PANTHER" id="PTHR10332:SF10">
    <property type="entry name" value="EQUILIBRATIVE NUCLEOSIDE TRANSPORTER 4"/>
    <property type="match status" value="1"/>
</dbReference>